<organism evidence="2 3">
    <name type="scientific">Pleurodeles waltl</name>
    <name type="common">Iberian ribbed newt</name>
    <dbReference type="NCBI Taxonomy" id="8319"/>
    <lineage>
        <taxon>Eukaryota</taxon>
        <taxon>Metazoa</taxon>
        <taxon>Chordata</taxon>
        <taxon>Craniata</taxon>
        <taxon>Vertebrata</taxon>
        <taxon>Euteleostomi</taxon>
        <taxon>Amphibia</taxon>
        <taxon>Batrachia</taxon>
        <taxon>Caudata</taxon>
        <taxon>Salamandroidea</taxon>
        <taxon>Salamandridae</taxon>
        <taxon>Pleurodelinae</taxon>
        <taxon>Pleurodeles</taxon>
    </lineage>
</organism>
<gene>
    <name evidence="2" type="ORF">NDU88_002498</name>
</gene>
<evidence type="ECO:0000313" key="2">
    <source>
        <dbReference type="EMBL" id="KAJ1193193.1"/>
    </source>
</evidence>
<feature type="non-terminal residue" evidence="2">
    <location>
        <position position="1"/>
    </location>
</feature>
<comment type="caution">
    <text evidence="2">The sequence shown here is derived from an EMBL/GenBank/DDBJ whole genome shotgun (WGS) entry which is preliminary data.</text>
</comment>
<feature type="region of interest" description="Disordered" evidence="1">
    <location>
        <begin position="34"/>
        <end position="53"/>
    </location>
</feature>
<sequence>ATATITRGTGGIAPITNTVIKSSKAFNVCERQQQGPIETDLEPSRISSDNHGGQPRVLYLPPESCPYVLVITNVPRLRSNSLETYIELKNKLTHWLHVNANFVFC</sequence>
<dbReference type="EMBL" id="JANPWB010000004">
    <property type="protein sequence ID" value="KAJ1193193.1"/>
    <property type="molecule type" value="Genomic_DNA"/>
</dbReference>
<dbReference type="Proteomes" id="UP001066276">
    <property type="component" value="Chromosome 2_2"/>
</dbReference>
<dbReference type="AlphaFoldDB" id="A0AAV7UYT2"/>
<evidence type="ECO:0000256" key="1">
    <source>
        <dbReference type="SAM" id="MobiDB-lite"/>
    </source>
</evidence>
<name>A0AAV7UYT2_PLEWA</name>
<feature type="non-terminal residue" evidence="2">
    <location>
        <position position="105"/>
    </location>
</feature>
<accession>A0AAV7UYT2</accession>
<proteinExistence type="predicted"/>
<evidence type="ECO:0000313" key="3">
    <source>
        <dbReference type="Proteomes" id="UP001066276"/>
    </source>
</evidence>
<reference evidence="2" key="1">
    <citation type="journal article" date="2022" name="bioRxiv">
        <title>Sequencing and chromosome-scale assembly of the giantPleurodeles waltlgenome.</title>
        <authorList>
            <person name="Brown T."/>
            <person name="Elewa A."/>
            <person name="Iarovenko S."/>
            <person name="Subramanian E."/>
            <person name="Araus A.J."/>
            <person name="Petzold A."/>
            <person name="Susuki M."/>
            <person name="Suzuki K.-i.T."/>
            <person name="Hayashi T."/>
            <person name="Toyoda A."/>
            <person name="Oliveira C."/>
            <person name="Osipova E."/>
            <person name="Leigh N.D."/>
            <person name="Simon A."/>
            <person name="Yun M.H."/>
        </authorList>
    </citation>
    <scope>NUCLEOTIDE SEQUENCE</scope>
    <source>
        <strain evidence="2">20211129_DDA</strain>
        <tissue evidence="2">Liver</tissue>
    </source>
</reference>
<protein>
    <submittedName>
        <fullName evidence="2">Uncharacterized protein</fullName>
    </submittedName>
</protein>
<keyword evidence="3" id="KW-1185">Reference proteome</keyword>